<organism evidence="2 3">
    <name type="scientific">Sulfobacillus thermotolerans</name>
    <dbReference type="NCBI Taxonomy" id="338644"/>
    <lineage>
        <taxon>Bacteria</taxon>
        <taxon>Bacillati</taxon>
        <taxon>Bacillota</taxon>
        <taxon>Clostridia</taxon>
        <taxon>Eubacteriales</taxon>
        <taxon>Clostridiales Family XVII. Incertae Sedis</taxon>
        <taxon>Sulfobacillus</taxon>
    </lineage>
</organism>
<evidence type="ECO:0008006" key="4">
    <source>
        <dbReference type="Google" id="ProtNLM"/>
    </source>
</evidence>
<accession>A0ABM6RNV3</accession>
<evidence type="ECO:0000256" key="1">
    <source>
        <dbReference type="PROSITE-ProRule" id="PRU01282"/>
    </source>
</evidence>
<dbReference type="PROSITE" id="PS51353">
    <property type="entry name" value="ARSC"/>
    <property type="match status" value="1"/>
</dbReference>
<dbReference type="Pfam" id="PF03960">
    <property type="entry name" value="ArsC"/>
    <property type="match status" value="1"/>
</dbReference>
<dbReference type="InterPro" id="IPR006660">
    <property type="entry name" value="Arsenate_reductase-like"/>
</dbReference>
<evidence type="ECO:0000313" key="2">
    <source>
        <dbReference type="EMBL" id="AUW92994.1"/>
    </source>
</evidence>
<dbReference type="InterPro" id="IPR036249">
    <property type="entry name" value="Thioredoxin-like_sf"/>
</dbReference>
<keyword evidence="3" id="KW-1185">Reference proteome</keyword>
<dbReference type="Proteomes" id="UP000325292">
    <property type="component" value="Chromosome"/>
</dbReference>
<sequence length="86" mass="9877">MIEQPLNVEELRELAQRVGGIAAIVSKRSPAYKGYVQQIQDEADWLEAMAKEPRLIRRPIWFVNGHHRIGFDVDAWESAIEGHQNP</sequence>
<name>A0ABM6RNV3_9FIRM</name>
<evidence type="ECO:0000313" key="3">
    <source>
        <dbReference type="Proteomes" id="UP000325292"/>
    </source>
</evidence>
<reference evidence="2 3" key="1">
    <citation type="journal article" date="2019" name="Sci. Rep.">
        <title>Sulfobacillus thermotolerans: new insights into resistance and metabolic capacities of acidophilic chemolithotrophs.</title>
        <authorList>
            <person name="Panyushkina A.E."/>
            <person name="Babenko V.V."/>
            <person name="Nikitina A.S."/>
            <person name="Selezneva O.V."/>
            <person name="Tsaplina I.A."/>
            <person name="Letarova M.A."/>
            <person name="Kostryukova E.S."/>
            <person name="Letarov A.V."/>
        </authorList>
    </citation>
    <scope>NUCLEOTIDE SEQUENCE [LARGE SCALE GENOMIC DNA]</scope>
    <source>
        <strain evidence="2 3">Kr1</strain>
    </source>
</reference>
<gene>
    <name evidence="2" type="ORF">BXT84_02715</name>
</gene>
<comment type="similarity">
    <text evidence="1">Belongs to the ArsC family.</text>
</comment>
<proteinExistence type="inferred from homology"/>
<dbReference type="Gene3D" id="3.40.30.10">
    <property type="entry name" value="Glutaredoxin"/>
    <property type="match status" value="1"/>
</dbReference>
<dbReference type="SUPFAM" id="SSF52833">
    <property type="entry name" value="Thioredoxin-like"/>
    <property type="match status" value="1"/>
</dbReference>
<protein>
    <recommendedName>
        <fullName evidence="4">Arsenate reductase</fullName>
    </recommendedName>
</protein>
<dbReference type="EMBL" id="CP019454">
    <property type="protein sequence ID" value="AUW92994.1"/>
    <property type="molecule type" value="Genomic_DNA"/>
</dbReference>